<keyword evidence="2" id="KW-1185">Reference proteome</keyword>
<organism evidence="1 2">
    <name type="scientific">Edhazardia aedis (strain USNM 41457)</name>
    <name type="common">Microsporidian parasite</name>
    <dbReference type="NCBI Taxonomy" id="1003232"/>
    <lineage>
        <taxon>Eukaryota</taxon>
        <taxon>Fungi</taxon>
        <taxon>Fungi incertae sedis</taxon>
        <taxon>Microsporidia</taxon>
        <taxon>Edhazardia</taxon>
    </lineage>
</organism>
<dbReference type="VEuPathDB" id="MicrosporidiaDB:EDEG_00755"/>
<dbReference type="HOGENOM" id="CLU_2291644_0_0_1"/>
<dbReference type="AlphaFoldDB" id="J9DCD2"/>
<proteinExistence type="predicted"/>
<evidence type="ECO:0000313" key="2">
    <source>
        <dbReference type="Proteomes" id="UP000003163"/>
    </source>
</evidence>
<dbReference type="Proteomes" id="UP000003163">
    <property type="component" value="Unassembled WGS sequence"/>
</dbReference>
<protein>
    <submittedName>
        <fullName evidence="1">Uncharacterized protein</fullName>
    </submittedName>
</protein>
<evidence type="ECO:0000313" key="1">
    <source>
        <dbReference type="EMBL" id="EJW05144.1"/>
    </source>
</evidence>
<gene>
    <name evidence="1" type="ORF">EDEG_00755</name>
</gene>
<accession>J9DCD2</accession>
<comment type="caution">
    <text evidence="1">The sequence shown here is derived from an EMBL/GenBank/DDBJ whole genome shotgun (WGS) entry which is preliminary data.</text>
</comment>
<sequence length="101" mass="11818">MLQLFISDSPNLLYIYIYYFIHCALQNNNTITSEKLSLEQSNFFSRQVVQLRIQVITTINTCDLTSHSSEFLKTLIDHEVIHQSKDLLPVILKMSFQTNYT</sequence>
<dbReference type="EMBL" id="AFBI03000009">
    <property type="protein sequence ID" value="EJW05144.1"/>
    <property type="molecule type" value="Genomic_DNA"/>
</dbReference>
<name>J9DCD2_EDHAE</name>
<reference evidence="2" key="2">
    <citation type="submission" date="2015-07" db="EMBL/GenBank/DDBJ databases">
        <title>Contrasting host-pathogen interactions and genome evolution in two generalist and specialist microsporidian pathogens of mosquitoes.</title>
        <authorList>
            <consortium name="The Broad Institute Genomics Platform"/>
            <consortium name="The Broad Institute Genome Sequencing Center for Infectious Disease"/>
            <person name="Cuomo C.A."/>
            <person name="Sanscrainte N.D."/>
            <person name="Goldberg J.M."/>
            <person name="Heiman D."/>
            <person name="Young S."/>
            <person name="Zeng Q."/>
            <person name="Becnel J.J."/>
            <person name="Birren B.W."/>
        </authorList>
    </citation>
    <scope>NUCLEOTIDE SEQUENCE [LARGE SCALE GENOMIC DNA]</scope>
    <source>
        <strain evidence="2">USNM 41457</strain>
    </source>
</reference>
<reference evidence="1 2" key="1">
    <citation type="submission" date="2011-08" db="EMBL/GenBank/DDBJ databases">
        <authorList>
            <person name="Liu Z.J."/>
            <person name="Shi F.L."/>
            <person name="Lu J.Q."/>
            <person name="Li M."/>
            <person name="Wang Z.L."/>
        </authorList>
    </citation>
    <scope>NUCLEOTIDE SEQUENCE [LARGE SCALE GENOMIC DNA]</scope>
    <source>
        <strain evidence="1 2">USNM 41457</strain>
    </source>
</reference>
<dbReference type="InParanoid" id="J9DCD2"/>